<accession>A0A540V989</accession>
<evidence type="ECO:0008006" key="3">
    <source>
        <dbReference type="Google" id="ProtNLM"/>
    </source>
</evidence>
<dbReference type="Proteomes" id="UP000317371">
    <property type="component" value="Unassembled WGS sequence"/>
</dbReference>
<reference evidence="1 2" key="1">
    <citation type="submission" date="2019-06" db="EMBL/GenBank/DDBJ databases">
        <title>Genome sequence of Litorilinea aerophila BAA-2444.</title>
        <authorList>
            <person name="Maclea K.S."/>
            <person name="Maurais E.G."/>
            <person name="Iannazzi L.C."/>
        </authorList>
    </citation>
    <scope>NUCLEOTIDE SEQUENCE [LARGE SCALE GENOMIC DNA]</scope>
    <source>
        <strain evidence="1 2">ATCC BAA-2444</strain>
    </source>
</reference>
<sequence>MPWSENDYPSSMKNLPKRVRNKAIEIANALLEEGYEEGRAIAIAISQAREWAENHPAGEKSDK</sequence>
<dbReference type="RefSeq" id="WP_141612282.1">
    <property type="nucleotide sequence ID" value="NZ_VIGC02000042.1"/>
</dbReference>
<keyword evidence="2" id="KW-1185">Reference proteome</keyword>
<organism evidence="1 2">
    <name type="scientific">Litorilinea aerophila</name>
    <dbReference type="NCBI Taxonomy" id="1204385"/>
    <lineage>
        <taxon>Bacteria</taxon>
        <taxon>Bacillati</taxon>
        <taxon>Chloroflexota</taxon>
        <taxon>Caldilineae</taxon>
        <taxon>Caldilineales</taxon>
        <taxon>Caldilineaceae</taxon>
        <taxon>Litorilinea</taxon>
    </lineage>
</organism>
<comment type="caution">
    <text evidence="1">The sequence shown here is derived from an EMBL/GenBank/DDBJ whole genome shotgun (WGS) entry which is preliminary data.</text>
</comment>
<evidence type="ECO:0000313" key="2">
    <source>
        <dbReference type="Proteomes" id="UP000317371"/>
    </source>
</evidence>
<name>A0A540V989_9CHLR</name>
<evidence type="ECO:0000313" key="1">
    <source>
        <dbReference type="EMBL" id="TQE93339.1"/>
    </source>
</evidence>
<dbReference type="InParanoid" id="A0A540V989"/>
<proteinExistence type="predicted"/>
<gene>
    <name evidence="1" type="ORF">FKZ61_21775</name>
</gene>
<protein>
    <recommendedName>
        <fullName evidence="3">DUF2188 domain-containing protein</fullName>
    </recommendedName>
</protein>
<dbReference type="EMBL" id="VIGC01000042">
    <property type="protein sequence ID" value="TQE93339.1"/>
    <property type="molecule type" value="Genomic_DNA"/>
</dbReference>
<dbReference type="OrthoDB" id="8858565at2"/>
<dbReference type="AlphaFoldDB" id="A0A540V989"/>